<dbReference type="Pfam" id="PF00535">
    <property type="entry name" value="Glycos_transf_2"/>
    <property type="match status" value="1"/>
</dbReference>
<feature type="domain" description="Glycosyltransferase 2-like" evidence="1">
    <location>
        <begin position="4"/>
        <end position="172"/>
    </location>
</feature>
<evidence type="ECO:0000313" key="2">
    <source>
        <dbReference type="EMBL" id="MDM1552250.1"/>
    </source>
</evidence>
<dbReference type="Gene3D" id="3.90.550.10">
    <property type="entry name" value="Spore Coat Polysaccharide Biosynthesis Protein SpsA, Chain A"/>
    <property type="match status" value="1"/>
</dbReference>
<dbReference type="PANTHER" id="PTHR43685:SF2">
    <property type="entry name" value="GLYCOSYLTRANSFERASE 2-LIKE DOMAIN-CONTAINING PROTEIN"/>
    <property type="match status" value="1"/>
</dbReference>
<dbReference type="EMBL" id="JACALR010000006">
    <property type="protein sequence ID" value="MDM1552250.1"/>
    <property type="molecule type" value="Genomic_DNA"/>
</dbReference>
<proteinExistence type="predicted"/>
<evidence type="ECO:0000259" key="1">
    <source>
        <dbReference type="Pfam" id="PF00535"/>
    </source>
</evidence>
<dbReference type="InterPro" id="IPR001173">
    <property type="entry name" value="Glyco_trans_2-like"/>
</dbReference>
<reference evidence="2" key="2">
    <citation type="journal article" date="2022" name="Sci. Total Environ.">
        <title>Prevalence, transmission, and molecular epidemiology of tet(X)-positive bacteria among humans, animals, and environmental niches in China: An epidemiological, and genomic-based study.</title>
        <authorList>
            <person name="Dong N."/>
            <person name="Zeng Y."/>
            <person name="Cai C."/>
            <person name="Sun C."/>
            <person name="Lu J."/>
            <person name="Liu C."/>
            <person name="Zhou H."/>
            <person name="Sun Q."/>
            <person name="Shu L."/>
            <person name="Wang H."/>
            <person name="Wang Y."/>
            <person name="Wang S."/>
            <person name="Wu C."/>
            <person name="Chan E.W."/>
            <person name="Chen G."/>
            <person name="Shen Z."/>
            <person name="Chen S."/>
            <person name="Zhang R."/>
        </authorList>
    </citation>
    <scope>NUCLEOTIDE SEQUENCE</scope>
    <source>
        <strain evidence="2">210</strain>
    </source>
</reference>
<evidence type="ECO:0000313" key="3">
    <source>
        <dbReference type="Proteomes" id="UP001173578"/>
    </source>
</evidence>
<dbReference type="SUPFAM" id="SSF53448">
    <property type="entry name" value="Nucleotide-diphospho-sugar transferases"/>
    <property type="match status" value="1"/>
</dbReference>
<organism evidence="2 3">
    <name type="scientific">Empedobacter falsenii</name>
    <dbReference type="NCBI Taxonomy" id="343874"/>
    <lineage>
        <taxon>Bacteria</taxon>
        <taxon>Pseudomonadati</taxon>
        <taxon>Bacteroidota</taxon>
        <taxon>Flavobacteriia</taxon>
        <taxon>Flavobacteriales</taxon>
        <taxon>Weeksellaceae</taxon>
        <taxon>Empedobacter</taxon>
    </lineage>
</organism>
<dbReference type="AlphaFoldDB" id="A0AAW7DKC2"/>
<dbReference type="PANTHER" id="PTHR43685">
    <property type="entry name" value="GLYCOSYLTRANSFERASE"/>
    <property type="match status" value="1"/>
</dbReference>
<name>A0AAW7DKC2_9FLAO</name>
<dbReference type="InterPro" id="IPR029044">
    <property type="entry name" value="Nucleotide-diphossugar_trans"/>
</dbReference>
<dbReference type="RefSeq" id="WP_286486666.1">
    <property type="nucleotide sequence ID" value="NZ_JACALR010000006.1"/>
</dbReference>
<dbReference type="Proteomes" id="UP001173578">
    <property type="component" value="Unassembled WGS sequence"/>
</dbReference>
<protein>
    <submittedName>
        <fullName evidence="2">Glycosyltransferase</fullName>
    </submittedName>
</protein>
<dbReference type="InterPro" id="IPR050834">
    <property type="entry name" value="Glycosyltransf_2"/>
</dbReference>
<sequence length="295" mass="34719">MKISIIIVTYNSIDLIDDCLNSIYTYNDLERNEIEIIIVDNSSTQVGNELKDFLINHHPDVLFIKNQNLGYGQGNNVGVKASSGDIIAVMNPDVRITEQLFKRVEAHFNDLNVASLGFQQINSVTDFSFFRFPELFFPILYSFRNRRDNQNKKFNQKYYSLSGAFVFFRKKDFIEAGMYDENMFMYLEEPDIASRINNLGKKIVFDPSVKYIHLMDHKDNFNEKLLDIGTESIAIYFTKKNLNLQKYIHKRILELELHELVFKLLRNKNRVEKAKAYKKSLKKADEFQKRYLNNK</sequence>
<comment type="caution">
    <text evidence="2">The sequence shown here is derived from an EMBL/GenBank/DDBJ whole genome shotgun (WGS) entry which is preliminary data.</text>
</comment>
<gene>
    <name evidence="2" type="ORF">HX095_13620</name>
</gene>
<reference evidence="2" key="1">
    <citation type="submission" date="2020-06" db="EMBL/GenBank/DDBJ databases">
        <authorList>
            <person name="Dong N."/>
        </authorList>
    </citation>
    <scope>NUCLEOTIDE SEQUENCE</scope>
    <source>
        <strain evidence="2">210</strain>
    </source>
</reference>
<accession>A0AAW7DKC2</accession>